<sequence>MSNLNLLMSKIESLLFVIGEDGLTIKQLSILLEADEGEIKLALEQIMKDYEEQDNRGIKLKELAGTFQLITKPQHAELIQKLVENPPSQSLSQASLEVLAIVAYKQPITRVEIDDLRGVKSERALHTLNARGLIHEVGRAEGTGRAILYGTSKEFLNYFGLNDLSELPTLPEEGMEELDDQPDLFMSKFQEAFQEPETE</sequence>
<dbReference type="GO" id="GO:0051301">
    <property type="term" value="P:cell division"/>
    <property type="evidence" value="ECO:0007669"/>
    <property type="project" value="UniProtKB-KW"/>
</dbReference>
<evidence type="ECO:0000256" key="1">
    <source>
        <dbReference type="ARBA" id="ARBA00022490"/>
    </source>
</evidence>
<dbReference type="NCBIfam" id="TIGR00281">
    <property type="entry name" value="SMC-Scp complex subunit ScpB"/>
    <property type="match status" value="1"/>
</dbReference>
<dbReference type="SUPFAM" id="SSF46785">
    <property type="entry name" value="Winged helix' DNA-binding domain"/>
    <property type="match status" value="2"/>
</dbReference>
<keyword evidence="1 5" id="KW-0963">Cytoplasm</keyword>
<keyword evidence="7" id="KW-1185">Reference proteome</keyword>
<name>A0A143HA56_9BACL</name>
<evidence type="ECO:0000256" key="2">
    <source>
        <dbReference type="ARBA" id="ARBA00022618"/>
    </source>
</evidence>
<keyword evidence="2 5" id="KW-0132">Cell division</keyword>
<accession>A0A143HA56</accession>
<dbReference type="OrthoDB" id="9806226at2"/>
<dbReference type="HAMAP" id="MF_01804">
    <property type="entry name" value="ScpB"/>
    <property type="match status" value="1"/>
</dbReference>
<dbReference type="Gene3D" id="1.10.10.10">
    <property type="entry name" value="Winged helix-like DNA-binding domain superfamily/Winged helix DNA-binding domain"/>
    <property type="match status" value="2"/>
</dbReference>
<dbReference type="GO" id="GO:0006260">
    <property type="term" value="P:DNA replication"/>
    <property type="evidence" value="ECO:0007669"/>
    <property type="project" value="UniProtKB-UniRule"/>
</dbReference>
<dbReference type="KEGG" id="rst:ATY39_03590"/>
<reference evidence="6 7" key="1">
    <citation type="journal article" date="2016" name="Genome Announc.">
        <title>Whole-Genome Sequence of Rummeliibacillus stabekisii Strain PP9 Isolated from Antarctic Soil.</title>
        <authorList>
            <person name="da Mota F.F."/>
            <person name="Vollu R.E."/>
            <person name="Jurelevicius D."/>
            <person name="Seldin L."/>
        </authorList>
    </citation>
    <scope>NUCLEOTIDE SEQUENCE [LARGE SCALE GENOMIC DNA]</scope>
    <source>
        <strain evidence="6 7">PP9</strain>
    </source>
</reference>
<organism evidence="6 7">
    <name type="scientific">Rummeliibacillus stabekisii</name>
    <dbReference type="NCBI Taxonomy" id="241244"/>
    <lineage>
        <taxon>Bacteria</taxon>
        <taxon>Bacillati</taxon>
        <taxon>Bacillota</taxon>
        <taxon>Bacilli</taxon>
        <taxon>Bacillales</taxon>
        <taxon>Caryophanaceae</taxon>
        <taxon>Rummeliibacillus</taxon>
    </lineage>
</organism>
<dbReference type="PANTHER" id="PTHR34298">
    <property type="entry name" value="SEGREGATION AND CONDENSATION PROTEIN B"/>
    <property type="match status" value="1"/>
</dbReference>
<dbReference type="PIRSF" id="PIRSF019345">
    <property type="entry name" value="ScpB"/>
    <property type="match status" value="1"/>
</dbReference>
<evidence type="ECO:0000313" key="7">
    <source>
        <dbReference type="Proteomes" id="UP000076021"/>
    </source>
</evidence>
<keyword evidence="3 5" id="KW-0159">Chromosome partition</keyword>
<dbReference type="InterPro" id="IPR036388">
    <property type="entry name" value="WH-like_DNA-bd_sf"/>
</dbReference>
<dbReference type="AlphaFoldDB" id="A0A143HA56"/>
<proteinExistence type="inferred from homology"/>
<dbReference type="InterPro" id="IPR005234">
    <property type="entry name" value="ScpB_csome_segregation"/>
</dbReference>
<protein>
    <recommendedName>
        <fullName evidence="5">Segregation and condensation protein B</fullName>
    </recommendedName>
</protein>
<gene>
    <name evidence="5" type="primary">scpB</name>
    <name evidence="6" type="ORF">ATY39_03590</name>
</gene>
<reference evidence="7" key="2">
    <citation type="submission" date="2016-03" db="EMBL/GenBank/DDBJ databases">
        <authorList>
            <person name="Ploux O."/>
        </authorList>
    </citation>
    <scope>NUCLEOTIDE SEQUENCE [LARGE SCALE GENOMIC DNA]</scope>
    <source>
        <strain evidence="7">PP9</strain>
    </source>
</reference>
<comment type="subunit">
    <text evidence="5">Homodimer. Homodimerization may be required to stabilize the binding of ScpA to the Smc head domains. Component of a cohesin-like complex composed of ScpA, ScpB and the Smc homodimer, in which ScpA and ScpB bind to the head domain of Smc. The presence of the three proteins is required for the association of the complex with DNA.</text>
</comment>
<dbReference type="Proteomes" id="UP000076021">
    <property type="component" value="Chromosome"/>
</dbReference>
<evidence type="ECO:0000256" key="5">
    <source>
        <dbReference type="HAMAP-Rule" id="MF_01804"/>
    </source>
</evidence>
<dbReference type="STRING" id="241244.ATY39_03590"/>
<evidence type="ECO:0000256" key="3">
    <source>
        <dbReference type="ARBA" id="ARBA00022829"/>
    </source>
</evidence>
<dbReference type="EMBL" id="CP014806">
    <property type="protein sequence ID" value="AMW98604.1"/>
    <property type="molecule type" value="Genomic_DNA"/>
</dbReference>
<dbReference type="GO" id="GO:0005737">
    <property type="term" value="C:cytoplasm"/>
    <property type="evidence" value="ECO:0007669"/>
    <property type="project" value="UniProtKB-SubCell"/>
</dbReference>
<dbReference type="InterPro" id="IPR036390">
    <property type="entry name" value="WH_DNA-bd_sf"/>
</dbReference>
<dbReference type="RefSeq" id="WP_066785954.1">
    <property type="nucleotide sequence ID" value="NZ_CP014806.1"/>
</dbReference>
<keyword evidence="4 5" id="KW-0131">Cell cycle</keyword>
<comment type="similarity">
    <text evidence="5">Belongs to the ScpB family.</text>
</comment>
<evidence type="ECO:0000256" key="4">
    <source>
        <dbReference type="ARBA" id="ARBA00023306"/>
    </source>
</evidence>
<evidence type="ECO:0000313" key="6">
    <source>
        <dbReference type="EMBL" id="AMW98604.1"/>
    </source>
</evidence>
<comment type="subcellular location">
    <subcellularLocation>
        <location evidence="5">Cytoplasm</location>
    </subcellularLocation>
    <text evidence="5">Associated with two foci at the outer edges of the nucleoid region in young cells, and at four foci within both cell halves in older cells.</text>
</comment>
<dbReference type="GO" id="GO:0051304">
    <property type="term" value="P:chromosome separation"/>
    <property type="evidence" value="ECO:0007669"/>
    <property type="project" value="InterPro"/>
</dbReference>
<comment type="function">
    <text evidence="5">Participates in chromosomal partition during cell division. May act via the formation of a condensin-like complex containing Smc and ScpA that pull DNA away from mid-cell into both cell halves.</text>
</comment>
<dbReference type="Pfam" id="PF04079">
    <property type="entry name" value="SMC_ScpB"/>
    <property type="match status" value="1"/>
</dbReference>
<dbReference type="PANTHER" id="PTHR34298:SF2">
    <property type="entry name" value="SEGREGATION AND CONDENSATION PROTEIN B"/>
    <property type="match status" value="1"/>
</dbReference>